<proteinExistence type="predicted"/>
<dbReference type="Proteomes" id="UP001606302">
    <property type="component" value="Unassembled WGS sequence"/>
</dbReference>
<dbReference type="EMBL" id="JBIGHX010000001">
    <property type="protein sequence ID" value="MFG6460374.1"/>
    <property type="molecule type" value="Genomic_DNA"/>
</dbReference>
<organism evidence="2 3">
    <name type="scientific">Pelomonas lactea</name>
    <dbReference type="NCBI Taxonomy" id="3299030"/>
    <lineage>
        <taxon>Bacteria</taxon>
        <taxon>Pseudomonadati</taxon>
        <taxon>Pseudomonadota</taxon>
        <taxon>Betaproteobacteria</taxon>
        <taxon>Burkholderiales</taxon>
        <taxon>Sphaerotilaceae</taxon>
        <taxon>Roseateles</taxon>
    </lineage>
</organism>
<evidence type="ECO:0000256" key="1">
    <source>
        <dbReference type="SAM" id="SignalP"/>
    </source>
</evidence>
<protein>
    <recommendedName>
        <fullName evidence="4">Carbohydrate-binding domain-containing protein</fullName>
    </recommendedName>
</protein>
<name>A0ABW7GET3_9BURK</name>
<feature type="chain" id="PRO_5046323759" description="Carbohydrate-binding domain-containing protein" evidence="1">
    <location>
        <begin position="19"/>
        <end position="263"/>
    </location>
</feature>
<accession>A0ABW7GET3</accession>
<comment type="caution">
    <text evidence="2">The sequence shown here is derived from an EMBL/GenBank/DDBJ whole genome shotgun (WGS) entry which is preliminary data.</text>
</comment>
<dbReference type="RefSeq" id="WP_394509185.1">
    <property type="nucleotide sequence ID" value="NZ_JBIGHX010000001.1"/>
</dbReference>
<evidence type="ECO:0008006" key="4">
    <source>
        <dbReference type="Google" id="ProtNLM"/>
    </source>
</evidence>
<evidence type="ECO:0000313" key="3">
    <source>
        <dbReference type="Proteomes" id="UP001606302"/>
    </source>
</evidence>
<feature type="signal peptide" evidence="1">
    <location>
        <begin position="1"/>
        <end position="18"/>
    </location>
</feature>
<sequence length="263" mass="28423">MKRAGLLALALLSTLARAQGTGGCDPAIEEALRSFDAKPPLEGAVVAAHCKPWPPSAGSVVAAVMAFRVQEPDAVRRNWDLPGVVALLDARTHRVLRGRRFTVGEDAATRVAEGGLVIDTANYVVAPGVRALGLRFRNDARPSGAADAWWGDELMLMVPEGRRLKPVFCQPMRVKQAQVGAISYRHSGAIWSDVTMTLAIGPRAAAGWNDLLVTATLALDGAEGAPFDPTPQRSQLTYRHDGKGYQLLERPTPSWAEYRCSFW</sequence>
<evidence type="ECO:0000313" key="2">
    <source>
        <dbReference type="EMBL" id="MFG6460374.1"/>
    </source>
</evidence>
<keyword evidence="1" id="KW-0732">Signal</keyword>
<gene>
    <name evidence="2" type="ORF">ACG04Q_02245</name>
</gene>
<reference evidence="2 3" key="1">
    <citation type="submission" date="2024-08" db="EMBL/GenBank/DDBJ databases">
        <authorList>
            <person name="Lu H."/>
        </authorList>
    </citation>
    <scope>NUCLEOTIDE SEQUENCE [LARGE SCALE GENOMIC DNA]</scope>
    <source>
        <strain evidence="2 3">DXS20W</strain>
    </source>
</reference>
<keyword evidence="3" id="KW-1185">Reference proteome</keyword>